<feature type="non-terminal residue" evidence="2">
    <location>
        <position position="1"/>
    </location>
</feature>
<reference evidence="2 3" key="1">
    <citation type="submission" date="2020-04" db="EMBL/GenBank/DDBJ databases">
        <title>Perkinsus olseni comparative genomics.</title>
        <authorList>
            <person name="Bogema D.R."/>
        </authorList>
    </citation>
    <scope>NUCLEOTIDE SEQUENCE [LARGE SCALE GENOMIC DNA]</scope>
    <source>
        <strain evidence="2">ATCC PRA-205</strain>
    </source>
</reference>
<dbReference type="Proteomes" id="UP000574390">
    <property type="component" value="Unassembled WGS sequence"/>
</dbReference>
<dbReference type="InterPro" id="IPR001214">
    <property type="entry name" value="SET_dom"/>
</dbReference>
<dbReference type="Pfam" id="PF00856">
    <property type="entry name" value="SET"/>
    <property type="match status" value="1"/>
</dbReference>
<evidence type="ECO:0000313" key="2">
    <source>
        <dbReference type="EMBL" id="KAF4704298.1"/>
    </source>
</evidence>
<dbReference type="PROSITE" id="PS50280">
    <property type="entry name" value="SET"/>
    <property type="match status" value="1"/>
</dbReference>
<dbReference type="InterPro" id="IPR046341">
    <property type="entry name" value="SET_dom_sf"/>
</dbReference>
<proteinExistence type="predicted"/>
<dbReference type="SUPFAM" id="SSF82199">
    <property type="entry name" value="SET domain"/>
    <property type="match status" value="1"/>
</dbReference>
<evidence type="ECO:0000259" key="1">
    <source>
        <dbReference type="PROSITE" id="PS50280"/>
    </source>
</evidence>
<comment type="caution">
    <text evidence="2">The sequence shown here is derived from an EMBL/GenBank/DDBJ whole genome shotgun (WGS) entry which is preliminary data.</text>
</comment>
<feature type="non-terminal residue" evidence="2">
    <location>
        <position position="165"/>
    </location>
</feature>
<dbReference type="EMBL" id="JABANM010031596">
    <property type="protein sequence ID" value="KAF4704298.1"/>
    <property type="molecule type" value="Genomic_DNA"/>
</dbReference>
<sequence>GCAKKAWSADGGMPDGAGLGVFANADVAKGTVVEVCPTLGFTRKSISAADSTSSAVEGTRLEDYVYEFPGECSHLNDDRMLYLPLGFGSLYNHSDKPNLRYNVERTIDGRHVVMVMKATEDIPAGSELCVSYGDQWWWERMQKPVSGYSTHMFRKSIMEKARDGA</sequence>
<dbReference type="Gene3D" id="2.170.270.10">
    <property type="entry name" value="SET domain"/>
    <property type="match status" value="1"/>
</dbReference>
<organism evidence="2 3">
    <name type="scientific">Perkinsus olseni</name>
    <name type="common">Perkinsus atlanticus</name>
    <dbReference type="NCBI Taxonomy" id="32597"/>
    <lineage>
        <taxon>Eukaryota</taxon>
        <taxon>Sar</taxon>
        <taxon>Alveolata</taxon>
        <taxon>Perkinsozoa</taxon>
        <taxon>Perkinsea</taxon>
        <taxon>Perkinsida</taxon>
        <taxon>Perkinsidae</taxon>
        <taxon>Perkinsus</taxon>
    </lineage>
</organism>
<feature type="domain" description="SET" evidence="1">
    <location>
        <begin position="4"/>
        <end position="133"/>
    </location>
</feature>
<gene>
    <name evidence="2" type="ORF">FOZ62_028910</name>
</gene>
<evidence type="ECO:0000313" key="3">
    <source>
        <dbReference type="Proteomes" id="UP000574390"/>
    </source>
</evidence>
<protein>
    <recommendedName>
        <fullName evidence="1">SET domain-containing protein</fullName>
    </recommendedName>
</protein>
<accession>A0A7J6Q7V7</accession>
<name>A0A7J6Q7V7_PEROL</name>
<dbReference type="AlphaFoldDB" id="A0A7J6Q7V7"/>